<organism evidence="6 7">
    <name type="scientific">Candidatus Brachybacterium intestinipullorum</name>
    <dbReference type="NCBI Taxonomy" id="2838512"/>
    <lineage>
        <taxon>Bacteria</taxon>
        <taxon>Bacillati</taxon>
        <taxon>Actinomycetota</taxon>
        <taxon>Actinomycetes</taxon>
        <taxon>Micrococcales</taxon>
        <taxon>Dermabacteraceae</taxon>
        <taxon>Brachybacterium</taxon>
    </lineage>
</organism>
<evidence type="ECO:0000256" key="3">
    <source>
        <dbReference type="PROSITE-ProRule" id="PRU00464"/>
    </source>
</evidence>
<dbReference type="Proteomes" id="UP000823854">
    <property type="component" value="Unassembled WGS sequence"/>
</dbReference>
<reference evidence="6" key="2">
    <citation type="submission" date="2021-04" db="EMBL/GenBank/DDBJ databases">
        <authorList>
            <person name="Gilroy R."/>
        </authorList>
    </citation>
    <scope>NUCLEOTIDE SEQUENCE</scope>
    <source>
        <strain evidence="6">CHK130-7132</strain>
    </source>
</reference>
<dbReference type="PANTHER" id="PTHR46648">
    <property type="entry name" value="HIT FAMILY PROTEIN 1"/>
    <property type="match status" value="1"/>
</dbReference>
<evidence type="ECO:0000313" key="6">
    <source>
        <dbReference type="EMBL" id="HJC68925.1"/>
    </source>
</evidence>
<dbReference type="PROSITE" id="PS51084">
    <property type="entry name" value="HIT_2"/>
    <property type="match status" value="1"/>
</dbReference>
<dbReference type="InterPro" id="IPR011146">
    <property type="entry name" value="HIT-like"/>
</dbReference>
<dbReference type="InterPro" id="IPR001310">
    <property type="entry name" value="Histidine_triad_HIT"/>
</dbReference>
<dbReference type="GO" id="GO:0009117">
    <property type="term" value="P:nucleotide metabolic process"/>
    <property type="evidence" value="ECO:0007669"/>
    <property type="project" value="TreeGrafter"/>
</dbReference>
<dbReference type="PANTHER" id="PTHR46648:SF1">
    <property type="entry name" value="ADENOSINE 5'-MONOPHOSPHORAMIDASE HNT1"/>
    <property type="match status" value="1"/>
</dbReference>
<proteinExistence type="predicted"/>
<evidence type="ECO:0000259" key="5">
    <source>
        <dbReference type="PROSITE" id="PS51084"/>
    </source>
</evidence>
<evidence type="ECO:0000256" key="4">
    <source>
        <dbReference type="SAM" id="MobiDB-lite"/>
    </source>
</evidence>
<feature type="short sequence motif" description="Histidine triad motif" evidence="2 3">
    <location>
        <begin position="89"/>
        <end position="93"/>
    </location>
</feature>
<dbReference type="Pfam" id="PF01230">
    <property type="entry name" value="HIT"/>
    <property type="match status" value="1"/>
</dbReference>
<dbReference type="SUPFAM" id="SSF54197">
    <property type="entry name" value="HIT-like"/>
    <property type="match status" value="1"/>
</dbReference>
<dbReference type="Gene3D" id="3.30.428.10">
    <property type="entry name" value="HIT-like"/>
    <property type="match status" value="1"/>
</dbReference>
<dbReference type="EMBL" id="DWWC01000092">
    <property type="protein sequence ID" value="HJC68925.1"/>
    <property type="molecule type" value="Genomic_DNA"/>
</dbReference>
<accession>A0A9D2Q101</accession>
<sequence>MRWPRTSTIARKGGGRCRTGEAESLLSPAHTLAVPNEHAVSIHDASAEALQAVLLLAQEAARATETSLGARGVNALNASGPGSDQSAPHLHLHVIPRWQGDGLDTWPSTVSNRQIDDDWFDEVRACLVP</sequence>
<dbReference type="GO" id="GO:0003824">
    <property type="term" value="F:catalytic activity"/>
    <property type="evidence" value="ECO:0007669"/>
    <property type="project" value="InterPro"/>
</dbReference>
<dbReference type="InterPro" id="IPR036265">
    <property type="entry name" value="HIT-like_sf"/>
</dbReference>
<protein>
    <submittedName>
        <fullName evidence="6">HIT family protein</fullName>
    </submittedName>
</protein>
<feature type="domain" description="HIT" evidence="5">
    <location>
        <begin position="27"/>
        <end position="104"/>
    </location>
</feature>
<gene>
    <name evidence="6" type="ORF">H9932_04490</name>
</gene>
<evidence type="ECO:0000313" key="7">
    <source>
        <dbReference type="Proteomes" id="UP000823854"/>
    </source>
</evidence>
<evidence type="ECO:0000256" key="2">
    <source>
        <dbReference type="PIRSR" id="PIRSR601310-3"/>
    </source>
</evidence>
<dbReference type="AlphaFoldDB" id="A0A9D2Q101"/>
<feature type="region of interest" description="Disordered" evidence="4">
    <location>
        <begin position="1"/>
        <end position="20"/>
    </location>
</feature>
<comment type="caution">
    <text evidence="6">The sequence shown here is derived from an EMBL/GenBank/DDBJ whole genome shotgun (WGS) entry which is preliminary data.</text>
</comment>
<feature type="active site" description="Tele-AMP-histidine intermediate" evidence="1">
    <location>
        <position position="91"/>
    </location>
</feature>
<evidence type="ECO:0000256" key="1">
    <source>
        <dbReference type="PIRSR" id="PIRSR601310-1"/>
    </source>
</evidence>
<name>A0A9D2Q101_9MICO</name>
<reference evidence="6" key="1">
    <citation type="journal article" date="2021" name="PeerJ">
        <title>Extensive microbial diversity within the chicken gut microbiome revealed by metagenomics and culture.</title>
        <authorList>
            <person name="Gilroy R."/>
            <person name="Ravi A."/>
            <person name="Getino M."/>
            <person name="Pursley I."/>
            <person name="Horton D.L."/>
            <person name="Alikhan N.F."/>
            <person name="Baker D."/>
            <person name="Gharbi K."/>
            <person name="Hall N."/>
            <person name="Watson M."/>
            <person name="Adriaenssens E.M."/>
            <person name="Foster-Nyarko E."/>
            <person name="Jarju S."/>
            <person name="Secka A."/>
            <person name="Antonio M."/>
            <person name="Oren A."/>
            <person name="Chaudhuri R.R."/>
            <person name="La Ragione R."/>
            <person name="Hildebrand F."/>
            <person name="Pallen M.J."/>
        </authorList>
    </citation>
    <scope>NUCLEOTIDE SEQUENCE</scope>
    <source>
        <strain evidence="6">CHK130-7132</strain>
    </source>
</reference>